<name>N1PXA4_DOTSN</name>
<dbReference type="SUPFAM" id="SSF103473">
    <property type="entry name" value="MFS general substrate transporter"/>
    <property type="match status" value="1"/>
</dbReference>
<evidence type="ECO:0000313" key="2">
    <source>
        <dbReference type="EMBL" id="EME48156.1"/>
    </source>
</evidence>
<sequence length="104" mass="10662">MPAVMQAYIANLICKASLGRLLAIVSLFQVGGKIAASALGPVIINAGIDSGREELKGAIFFFAAVVFVASAVALGIVALRAVVRRVPEEAVGLGQNAQWLGKGV</sequence>
<protein>
    <submittedName>
        <fullName evidence="2">Uncharacterized protein</fullName>
    </submittedName>
</protein>
<dbReference type="Proteomes" id="UP000016933">
    <property type="component" value="Unassembled WGS sequence"/>
</dbReference>
<dbReference type="HOGENOM" id="CLU_2250070_0_0_1"/>
<keyword evidence="1" id="KW-0472">Membrane</keyword>
<dbReference type="AlphaFoldDB" id="N1PXA4"/>
<evidence type="ECO:0000256" key="1">
    <source>
        <dbReference type="SAM" id="Phobius"/>
    </source>
</evidence>
<gene>
    <name evidence="2" type="ORF">DOTSEDRAFT_21864</name>
</gene>
<organism evidence="2 3">
    <name type="scientific">Dothistroma septosporum (strain NZE10 / CBS 128990)</name>
    <name type="common">Red band needle blight fungus</name>
    <name type="synonym">Mycosphaerella pini</name>
    <dbReference type="NCBI Taxonomy" id="675120"/>
    <lineage>
        <taxon>Eukaryota</taxon>
        <taxon>Fungi</taxon>
        <taxon>Dikarya</taxon>
        <taxon>Ascomycota</taxon>
        <taxon>Pezizomycotina</taxon>
        <taxon>Dothideomycetes</taxon>
        <taxon>Dothideomycetidae</taxon>
        <taxon>Mycosphaerellales</taxon>
        <taxon>Mycosphaerellaceae</taxon>
        <taxon>Dothistroma</taxon>
    </lineage>
</organism>
<proteinExistence type="predicted"/>
<keyword evidence="1" id="KW-0812">Transmembrane</keyword>
<reference evidence="2 3" key="2">
    <citation type="journal article" date="2012" name="PLoS Pathog.">
        <title>Diverse lifestyles and strategies of plant pathogenesis encoded in the genomes of eighteen Dothideomycetes fungi.</title>
        <authorList>
            <person name="Ohm R.A."/>
            <person name="Feau N."/>
            <person name="Henrissat B."/>
            <person name="Schoch C.L."/>
            <person name="Horwitz B.A."/>
            <person name="Barry K.W."/>
            <person name="Condon B.J."/>
            <person name="Copeland A.C."/>
            <person name="Dhillon B."/>
            <person name="Glaser F."/>
            <person name="Hesse C.N."/>
            <person name="Kosti I."/>
            <person name="LaButti K."/>
            <person name="Lindquist E.A."/>
            <person name="Lucas S."/>
            <person name="Salamov A.A."/>
            <person name="Bradshaw R.E."/>
            <person name="Ciuffetti L."/>
            <person name="Hamelin R.C."/>
            <person name="Kema G.H.J."/>
            <person name="Lawrence C."/>
            <person name="Scott J.A."/>
            <person name="Spatafora J.W."/>
            <person name="Turgeon B.G."/>
            <person name="de Wit P.J.G.M."/>
            <person name="Zhong S."/>
            <person name="Goodwin S.B."/>
            <person name="Grigoriev I.V."/>
        </authorList>
    </citation>
    <scope>NUCLEOTIDE SEQUENCE [LARGE SCALE GENOMIC DNA]</scope>
    <source>
        <strain evidence="3">NZE10 / CBS 128990</strain>
    </source>
</reference>
<feature type="transmembrane region" description="Helical" evidence="1">
    <location>
        <begin position="58"/>
        <end position="79"/>
    </location>
</feature>
<reference evidence="3" key="1">
    <citation type="journal article" date="2012" name="PLoS Genet.">
        <title>The genomes of the fungal plant pathogens Cladosporium fulvum and Dothistroma septosporum reveal adaptation to different hosts and lifestyles but also signatures of common ancestry.</title>
        <authorList>
            <person name="de Wit P.J.G.M."/>
            <person name="van der Burgt A."/>
            <person name="Oekmen B."/>
            <person name="Stergiopoulos I."/>
            <person name="Abd-Elsalam K.A."/>
            <person name="Aerts A.L."/>
            <person name="Bahkali A.H."/>
            <person name="Beenen H.G."/>
            <person name="Chettri P."/>
            <person name="Cox M.P."/>
            <person name="Datema E."/>
            <person name="de Vries R.P."/>
            <person name="Dhillon B."/>
            <person name="Ganley A.R."/>
            <person name="Griffiths S.A."/>
            <person name="Guo Y."/>
            <person name="Hamelin R.C."/>
            <person name="Henrissat B."/>
            <person name="Kabir M.S."/>
            <person name="Jashni M.K."/>
            <person name="Kema G."/>
            <person name="Klaubauf S."/>
            <person name="Lapidus A."/>
            <person name="Levasseur A."/>
            <person name="Lindquist E."/>
            <person name="Mehrabi R."/>
            <person name="Ohm R.A."/>
            <person name="Owen T.J."/>
            <person name="Salamov A."/>
            <person name="Schwelm A."/>
            <person name="Schijlen E."/>
            <person name="Sun H."/>
            <person name="van den Burg H.A."/>
            <person name="van Ham R.C.H.J."/>
            <person name="Zhang S."/>
            <person name="Goodwin S.B."/>
            <person name="Grigoriev I.V."/>
            <person name="Collemare J."/>
            <person name="Bradshaw R.E."/>
        </authorList>
    </citation>
    <scope>NUCLEOTIDE SEQUENCE [LARGE SCALE GENOMIC DNA]</scope>
    <source>
        <strain evidence="3">NZE10 / CBS 128990</strain>
    </source>
</reference>
<keyword evidence="1" id="KW-1133">Transmembrane helix</keyword>
<dbReference type="InterPro" id="IPR036259">
    <property type="entry name" value="MFS_trans_sf"/>
</dbReference>
<dbReference type="EMBL" id="KB446536">
    <property type="protein sequence ID" value="EME48156.1"/>
    <property type="molecule type" value="Genomic_DNA"/>
</dbReference>
<evidence type="ECO:0000313" key="3">
    <source>
        <dbReference type="Proteomes" id="UP000016933"/>
    </source>
</evidence>
<feature type="transmembrane region" description="Helical" evidence="1">
    <location>
        <begin position="21"/>
        <end position="46"/>
    </location>
</feature>
<accession>N1PXA4</accession>
<keyword evidence="3" id="KW-1185">Reference proteome</keyword>